<gene>
    <name evidence="3" type="ORF">B0A73_19785</name>
    <name evidence="2" type="ORF">IW18_07075</name>
</gene>
<dbReference type="AlphaFoldDB" id="A0A0D0F669"/>
<dbReference type="InterPro" id="IPR050275">
    <property type="entry name" value="PGM_Phosphatase"/>
</dbReference>
<accession>A0A0D0F669</accession>
<sequence length="178" mass="20429">MEIYLVRHTETICEKGICYGQSDVGLREPFKSIFENIVLQLPSEIILFSSPLKRCVMLANYIQNKTKTISFEIDDRLMEMNFGDWEMKNWNDIAPDQLNPWMEDFVNLPASNGESFIKLHERVGNFFSHLISKNSAKTIVIVAHAGVIRSILCHHTLLPLKDAFNNKVDFGQVIKIEA</sequence>
<dbReference type="STRING" id="37752.IW18_07075"/>
<evidence type="ECO:0000313" key="5">
    <source>
        <dbReference type="Proteomes" id="UP000198302"/>
    </source>
</evidence>
<evidence type="ECO:0000313" key="4">
    <source>
        <dbReference type="Proteomes" id="UP000032061"/>
    </source>
</evidence>
<evidence type="ECO:0000313" key="3">
    <source>
        <dbReference type="EMBL" id="OXA84439.1"/>
    </source>
</evidence>
<dbReference type="GO" id="GO:0043755">
    <property type="term" value="F:alpha-ribazole phosphatase activity"/>
    <property type="evidence" value="ECO:0007669"/>
    <property type="project" value="UniProtKB-UniRule"/>
</dbReference>
<dbReference type="NCBIfam" id="TIGR03162">
    <property type="entry name" value="ribazole_cobC"/>
    <property type="match status" value="1"/>
</dbReference>
<comment type="caution">
    <text evidence="2">The sequence shown here is derived from an EMBL/GenBank/DDBJ whole genome shotgun (WGS) entry which is preliminary data.</text>
</comment>
<dbReference type="InterPro" id="IPR017578">
    <property type="entry name" value="Ribazole_CobC"/>
</dbReference>
<organism evidence="2 4">
    <name type="scientific">Flavobacterium hibernum</name>
    <dbReference type="NCBI Taxonomy" id="37752"/>
    <lineage>
        <taxon>Bacteria</taxon>
        <taxon>Pseudomonadati</taxon>
        <taxon>Bacteroidota</taxon>
        <taxon>Flavobacteriia</taxon>
        <taxon>Flavobacteriales</taxon>
        <taxon>Flavobacteriaceae</taxon>
        <taxon>Flavobacterium</taxon>
    </lineage>
</organism>
<dbReference type="EMBL" id="JPRK01000006">
    <property type="protein sequence ID" value="KIO53552.1"/>
    <property type="molecule type" value="Genomic_DNA"/>
</dbReference>
<proteinExistence type="predicted"/>
<dbReference type="PANTHER" id="PTHR48100:SF59">
    <property type="entry name" value="ADENOSYLCOBALAMIN_ALPHA-RIBAZOLE PHOSPHATASE"/>
    <property type="match status" value="1"/>
</dbReference>
<dbReference type="Proteomes" id="UP000198302">
    <property type="component" value="Unassembled WGS sequence"/>
</dbReference>
<dbReference type="Proteomes" id="UP000032061">
    <property type="component" value="Unassembled WGS sequence"/>
</dbReference>
<dbReference type="Gene3D" id="3.40.50.1240">
    <property type="entry name" value="Phosphoglycerate mutase-like"/>
    <property type="match status" value="1"/>
</dbReference>
<dbReference type="Pfam" id="PF00300">
    <property type="entry name" value="His_Phos_1"/>
    <property type="match status" value="1"/>
</dbReference>
<dbReference type="CDD" id="cd07067">
    <property type="entry name" value="HP_PGM_like"/>
    <property type="match status" value="1"/>
</dbReference>
<name>A0A0D0F669_9FLAO</name>
<dbReference type="InterPro" id="IPR013078">
    <property type="entry name" value="His_Pase_superF_clade-1"/>
</dbReference>
<dbReference type="EC" id="3.1.3.73" evidence="1"/>
<keyword evidence="5" id="KW-1185">Reference proteome</keyword>
<dbReference type="SUPFAM" id="SSF53254">
    <property type="entry name" value="Phosphoglycerate mutase-like"/>
    <property type="match status" value="1"/>
</dbReference>
<dbReference type="OrthoDB" id="9782128at2"/>
<dbReference type="InterPro" id="IPR029033">
    <property type="entry name" value="His_PPase_superfam"/>
</dbReference>
<evidence type="ECO:0000313" key="2">
    <source>
        <dbReference type="EMBL" id="KIO53552.1"/>
    </source>
</evidence>
<dbReference type="RefSeq" id="WP_041516891.1">
    <property type="nucleotide sequence ID" value="NZ_JPRK01000006.1"/>
</dbReference>
<protein>
    <recommendedName>
        <fullName evidence="1">Alpha-ribazole phosphatase</fullName>
        <ecNumber evidence="1">3.1.3.73</ecNumber>
    </recommendedName>
</protein>
<dbReference type="SMART" id="SM00855">
    <property type="entry name" value="PGAM"/>
    <property type="match status" value="1"/>
</dbReference>
<reference evidence="2 4" key="1">
    <citation type="submission" date="2015-01" db="EMBL/GenBank/DDBJ databases">
        <title>Genome of Flavobacterium hibernum DSM 12611.</title>
        <authorList>
            <person name="Stropko S.J."/>
            <person name="Pipes S.E."/>
            <person name="Newman J.D."/>
        </authorList>
    </citation>
    <scope>NUCLEOTIDE SEQUENCE [LARGE SCALE GENOMIC DNA]</scope>
    <source>
        <strain evidence="2 4">DSM 12611</strain>
    </source>
</reference>
<dbReference type="GO" id="GO:0005737">
    <property type="term" value="C:cytoplasm"/>
    <property type="evidence" value="ECO:0007669"/>
    <property type="project" value="TreeGrafter"/>
</dbReference>
<dbReference type="PANTHER" id="PTHR48100">
    <property type="entry name" value="BROAD-SPECIFICITY PHOSPHATASE YOR283W-RELATED"/>
    <property type="match status" value="1"/>
</dbReference>
<dbReference type="EMBL" id="MUGX01000031">
    <property type="protein sequence ID" value="OXA84439.1"/>
    <property type="molecule type" value="Genomic_DNA"/>
</dbReference>
<reference evidence="3 5" key="2">
    <citation type="submission" date="2016-11" db="EMBL/GenBank/DDBJ databases">
        <title>Whole genomes of Flavobacteriaceae.</title>
        <authorList>
            <person name="Stine C."/>
            <person name="Li C."/>
            <person name="Tadesse D."/>
        </authorList>
    </citation>
    <scope>NUCLEOTIDE SEQUENCE [LARGE SCALE GENOMIC DNA]</scope>
    <source>
        <strain evidence="3 5">ATCC 51468</strain>
    </source>
</reference>
<evidence type="ECO:0000256" key="1">
    <source>
        <dbReference type="NCBIfam" id="TIGR03162"/>
    </source>
</evidence>
<dbReference type="GO" id="GO:0009236">
    <property type="term" value="P:cobalamin biosynthetic process"/>
    <property type="evidence" value="ECO:0007669"/>
    <property type="project" value="UniProtKB-UniRule"/>
</dbReference>